<comment type="caution">
    <text evidence="1">The sequence shown here is derived from an EMBL/GenBank/DDBJ whole genome shotgun (WGS) entry which is preliminary data.</text>
</comment>
<gene>
    <name evidence="1" type="ORF">Tcan_01045</name>
</gene>
<reference evidence="1 2" key="1">
    <citation type="submission" date="2014-11" db="EMBL/GenBank/DDBJ databases">
        <title>Genetic blueprint of the zoonotic pathogen Toxocara canis.</title>
        <authorList>
            <person name="Zhu X.-Q."/>
            <person name="Korhonen P.K."/>
            <person name="Cai H."/>
            <person name="Young N.D."/>
            <person name="Nejsum P."/>
            <person name="von Samson-Himmelstjerna G."/>
            <person name="Boag P.R."/>
            <person name="Tan P."/>
            <person name="Li Q."/>
            <person name="Min J."/>
            <person name="Yang Y."/>
            <person name="Wang X."/>
            <person name="Fang X."/>
            <person name="Hall R.S."/>
            <person name="Hofmann A."/>
            <person name="Sternberg P.W."/>
            <person name="Jex A.R."/>
            <person name="Gasser R.B."/>
        </authorList>
    </citation>
    <scope>NUCLEOTIDE SEQUENCE [LARGE SCALE GENOMIC DNA]</scope>
    <source>
        <strain evidence="1">PN_DK_2014</strain>
    </source>
</reference>
<feature type="non-terminal residue" evidence="1">
    <location>
        <position position="118"/>
    </location>
</feature>
<proteinExistence type="predicted"/>
<name>A0A0B2VJ16_TOXCA</name>
<evidence type="ECO:0000313" key="1">
    <source>
        <dbReference type="EMBL" id="KHN81030.1"/>
    </source>
</evidence>
<organism evidence="1 2">
    <name type="scientific">Toxocara canis</name>
    <name type="common">Canine roundworm</name>
    <dbReference type="NCBI Taxonomy" id="6265"/>
    <lineage>
        <taxon>Eukaryota</taxon>
        <taxon>Metazoa</taxon>
        <taxon>Ecdysozoa</taxon>
        <taxon>Nematoda</taxon>
        <taxon>Chromadorea</taxon>
        <taxon>Rhabditida</taxon>
        <taxon>Spirurina</taxon>
        <taxon>Ascaridomorpha</taxon>
        <taxon>Ascaridoidea</taxon>
        <taxon>Toxocaridae</taxon>
        <taxon>Toxocara</taxon>
    </lineage>
</organism>
<dbReference type="Proteomes" id="UP000031036">
    <property type="component" value="Unassembled WGS sequence"/>
</dbReference>
<accession>A0A0B2VJ16</accession>
<dbReference type="EMBL" id="JPKZ01001610">
    <property type="protein sequence ID" value="KHN81030.1"/>
    <property type="molecule type" value="Genomic_DNA"/>
</dbReference>
<dbReference type="AlphaFoldDB" id="A0A0B2VJ16"/>
<protein>
    <submittedName>
        <fullName evidence="1">Uncharacterized protein</fullName>
    </submittedName>
</protein>
<sequence length="118" mass="13865">MTTAASTFIPFSFHRCAPKTPHYFQTITALRLTLRPKYLTGERQQTQIRPLTSTNKLSFVRANLFNRRKIFRMSYQPLVDNSRTENVEKRFSVALKLKVIPSPLCNITFKRMHWSTTK</sequence>
<evidence type="ECO:0000313" key="2">
    <source>
        <dbReference type="Proteomes" id="UP000031036"/>
    </source>
</evidence>
<keyword evidence="2" id="KW-1185">Reference proteome</keyword>